<dbReference type="AlphaFoldDB" id="G5JXW5"/>
<dbReference type="STRING" id="764298.STRMA_0010"/>
<evidence type="ECO:0000313" key="2">
    <source>
        <dbReference type="Proteomes" id="UP000003573"/>
    </source>
</evidence>
<sequence length="43" mass="5181">MKKKSLFNANFEESRHLWGNPKLGRLTAIYQWLEPRYKKKASD</sequence>
<name>G5JXW5_9STRE</name>
<evidence type="ECO:0000313" key="1">
    <source>
        <dbReference type="EMBL" id="EHJ52586.1"/>
    </source>
</evidence>
<gene>
    <name evidence="1" type="ORF">STRMA_0010</name>
</gene>
<protein>
    <submittedName>
        <fullName evidence="1">Uncharacterized protein</fullName>
    </submittedName>
</protein>
<dbReference type="Proteomes" id="UP000003573">
    <property type="component" value="Unassembled WGS sequence"/>
</dbReference>
<reference evidence="1 2" key="1">
    <citation type="journal article" date="2014" name="Int. J. Syst. Evol. Microbiol.">
        <title>Phylogenomics and the dynamic genome evolution of the genus Streptococcus.</title>
        <authorList>
            <consortium name="The Broad Institute Genome Sequencing Platform"/>
            <person name="Richards V.P."/>
            <person name="Palmer S.R."/>
            <person name="Pavinski Bitar P.D."/>
            <person name="Qin X."/>
            <person name="Weinstock G.M."/>
            <person name="Highlander S.K."/>
            <person name="Town C.D."/>
            <person name="Burne R.A."/>
            <person name="Stanhope M.J."/>
        </authorList>
    </citation>
    <scope>NUCLEOTIDE SEQUENCE [LARGE SCALE GENOMIC DNA]</scope>
    <source>
        <strain evidence="1 2">NCTC 11558</strain>
    </source>
</reference>
<comment type="caution">
    <text evidence="1">The sequence shown here is derived from an EMBL/GenBank/DDBJ whole genome shotgun (WGS) entry which is preliminary data.</text>
</comment>
<organism evidence="1 2">
    <name type="scientific">Streptococcus macacae NCTC 11558</name>
    <dbReference type="NCBI Taxonomy" id="764298"/>
    <lineage>
        <taxon>Bacteria</taxon>
        <taxon>Bacillati</taxon>
        <taxon>Bacillota</taxon>
        <taxon>Bacilli</taxon>
        <taxon>Lactobacillales</taxon>
        <taxon>Streptococcaceae</taxon>
        <taxon>Streptococcus</taxon>
    </lineage>
</organism>
<proteinExistence type="predicted"/>
<keyword evidence="2" id="KW-1185">Reference proteome</keyword>
<accession>G5JXW5</accession>
<dbReference type="EMBL" id="AEUW02000001">
    <property type="protein sequence ID" value="EHJ52586.1"/>
    <property type="molecule type" value="Genomic_DNA"/>
</dbReference>